<dbReference type="GO" id="GO:0000932">
    <property type="term" value="C:P-body"/>
    <property type="evidence" value="ECO:0007669"/>
    <property type="project" value="TreeGrafter"/>
</dbReference>
<keyword evidence="11" id="KW-1185">Reference proteome</keyword>
<dbReference type="Pfam" id="PF01423">
    <property type="entry name" value="LSM"/>
    <property type="match status" value="1"/>
</dbReference>
<dbReference type="HOGENOM" id="CLU_130474_3_0_1"/>
<keyword evidence="3" id="KW-0507">mRNA processing</keyword>
<sequence>MIVTGTLTNVDQYLNIRLADIQVSDQITYPHMISVKNCFIRGSAIRYISIAPESIDTPLLQEASRRALITTNSK</sequence>
<dbReference type="PANTHER" id="PTHR13829">
    <property type="entry name" value="SNRNP CORE PROTEIN FAMILY MEMBER"/>
    <property type="match status" value="1"/>
</dbReference>
<dbReference type="GO" id="GO:0000398">
    <property type="term" value="P:mRNA splicing, via spliceosome"/>
    <property type="evidence" value="ECO:0007669"/>
    <property type="project" value="TreeGrafter"/>
</dbReference>
<keyword evidence="6" id="KW-0508">mRNA splicing</keyword>
<dbReference type="PROSITE" id="PS52002">
    <property type="entry name" value="SM"/>
    <property type="match status" value="1"/>
</dbReference>
<gene>
    <name evidence="10" type="ORF">DI09_17p160</name>
</gene>
<accession>A0A098VXE4</accession>
<dbReference type="RefSeq" id="XP_013238813.1">
    <property type="nucleotide sequence ID" value="XM_013383359.1"/>
</dbReference>
<reference evidence="10 11" key="1">
    <citation type="submission" date="2014-04" db="EMBL/GenBank/DDBJ databases">
        <title>A new species of microsporidia sheds light on the evolution of extreme parasitism.</title>
        <authorList>
            <person name="Haag K.L."/>
            <person name="James T.Y."/>
            <person name="Larsson R."/>
            <person name="Schaer T.M."/>
            <person name="Refardt D."/>
            <person name="Pombert J.-F."/>
            <person name="Ebert D."/>
        </authorList>
    </citation>
    <scope>NUCLEOTIDE SEQUENCE [LARGE SCALE GENOMIC DNA]</scope>
    <source>
        <strain evidence="10 11">UGP3</strain>
        <tissue evidence="10">Spores</tissue>
    </source>
</reference>
<evidence type="ECO:0000256" key="3">
    <source>
        <dbReference type="ARBA" id="ARBA00022664"/>
    </source>
</evidence>
<dbReference type="GO" id="GO:0071011">
    <property type="term" value="C:precatalytic spliceosome"/>
    <property type="evidence" value="ECO:0007669"/>
    <property type="project" value="TreeGrafter"/>
</dbReference>
<dbReference type="InterPro" id="IPR016654">
    <property type="entry name" value="U6_snRNA_Lsm2"/>
</dbReference>
<organism evidence="10 11">
    <name type="scientific">Mitosporidium daphniae</name>
    <dbReference type="NCBI Taxonomy" id="1485682"/>
    <lineage>
        <taxon>Eukaryota</taxon>
        <taxon>Fungi</taxon>
        <taxon>Fungi incertae sedis</taxon>
        <taxon>Microsporidia</taxon>
        <taxon>Mitosporidium</taxon>
    </lineage>
</organism>
<evidence type="ECO:0000256" key="6">
    <source>
        <dbReference type="ARBA" id="ARBA00023187"/>
    </source>
</evidence>
<dbReference type="AlphaFoldDB" id="A0A098VXE4"/>
<evidence type="ECO:0000256" key="5">
    <source>
        <dbReference type="ARBA" id="ARBA00022884"/>
    </source>
</evidence>
<dbReference type="GO" id="GO:0005688">
    <property type="term" value="C:U6 snRNP"/>
    <property type="evidence" value="ECO:0007669"/>
    <property type="project" value="TreeGrafter"/>
</dbReference>
<keyword evidence="5" id="KW-0694">RNA-binding</keyword>
<dbReference type="VEuPathDB" id="MicrosporidiaDB:DI09_17p160"/>
<evidence type="ECO:0000256" key="1">
    <source>
        <dbReference type="ARBA" id="ARBA00004123"/>
    </source>
</evidence>
<evidence type="ECO:0000256" key="2">
    <source>
        <dbReference type="ARBA" id="ARBA00006850"/>
    </source>
</evidence>
<evidence type="ECO:0000256" key="7">
    <source>
        <dbReference type="ARBA" id="ARBA00023242"/>
    </source>
</evidence>
<dbReference type="GO" id="GO:0046540">
    <property type="term" value="C:U4/U6 x U5 tri-snRNP complex"/>
    <property type="evidence" value="ECO:0007669"/>
    <property type="project" value="TreeGrafter"/>
</dbReference>
<keyword evidence="8" id="KW-0687">Ribonucleoprotein</keyword>
<evidence type="ECO:0000256" key="4">
    <source>
        <dbReference type="ARBA" id="ARBA00022728"/>
    </source>
</evidence>
<dbReference type="SUPFAM" id="SSF50182">
    <property type="entry name" value="Sm-like ribonucleoproteins"/>
    <property type="match status" value="1"/>
</dbReference>
<dbReference type="OrthoDB" id="10256176at2759"/>
<dbReference type="EMBL" id="JMKJ01000088">
    <property type="protein sequence ID" value="KGG52386.1"/>
    <property type="molecule type" value="Genomic_DNA"/>
</dbReference>
<keyword evidence="4" id="KW-0747">Spliceosome</keyword>
<evidence type="ECO:0000313" key="10">
    <source>
        <dbReference type="EMBL" id="KGG52386.1"/>
    </source>
</evidence>
<comment type="subcellular location">
    <subcellularLocation>
        <location evidence="1">Nucleus</location>
    </subcellularLocation>
</comment>
<dbReference type="Proteomes" id="UP000029725">
    <property type="component" value="Unassembled WGS sequence"/>
</dbReference>
<evidence type="ECO:0000256" key="8">
    <source>
        <dbReference type="ARBA" id="ARBA00023274"/>
    </source>
</evidence>
<dbReference type="GeneID" id="25258720"/>
<comment type="similarity">
    <text evidence="2">Belongs to the snRNP Sm proteins family.</text>
</comment>
<dbReference type="GO" id="GO:0003723">
    <property type="term" value="F:RNA binding"/>
    <property type="evidence" value="ECO:0007669"/>
    <property type="project" value="UniProtKB-KW"/>
</dbReference>
<protein>
    <submittedName>
        <fullName evidence="10">U6 snRNA-associated Sm-like protein LSm2</fullName>
    </submittedName>
</protein>
<dbReference type="InterPro" id="IPR047575">
    <property type="entry name" value="Sm"/>
</dbReference>
<dbReference type="InterPro" id="IPR001163">
    <property type="entry name" value="Sm_dom_euk/arc"/>
</dbReference>
<name>A0A098VXE4_9MICR</name>
<feature type="domain" description="Sm" evidence="9">
    <location>
        <begin position="1"/>
        <end position="54"/>
    </location>
</feature>
<dbReference type="Gene3D" id="2.30.30.100">
    <property type="match status" value="1"/>
</dbReference>
<dbReference type="PANTHER" id="PTHR13829:SF2">
    <property type="entry name" value="U6 SNRNA-ASSOCIATED SM-LIKE PROTEIN LSM2"/>
    <property type="match status" value="1"/>
</dbReference>
<keyword evidence="7" id="KW-0539">Nucleus</keyword>
<comment type="caution">
    <text evidence="10">The sequence shown here is derived from an EMBL/GenBank/DDBJ whole genome shotgun (WGS) entry which is preliminary data.</text>
</comment>
<dbReference type="InterPro" id="IPR010920">
    <property type="entry name" value="LSM_dom_sf"/>
</dbReference>
<proteinExistence type="inferred from homology"/>
<evidence type="ECO:0000259" key="9">
    <source>
        <dbReference type="PROSITE" id="PS52002"/>
    </source>
</evidence>
<evidence type="ECO:0000313" key="11">
    <source>
        <dbReference type="Proteomes" id="UP000029725"/>
    </source>
</evidence>
<dbReference type="GO" id="GO:1990726">
    <property type="term" value="C:Lsm1-7-Pat1 complex"/>
    <property type="evidence" value="ECO:0007669"/>
    <property type="project" value="TreeGrafter"/>
</dbReference>
<dbReference type="GO" id="GO:0071013">
    <property type="term" value="C:catalytic step 2 spliceosome"/>
    <property type="evidence" value="ECO:0007669"/>
    <property type="project" value="TreeGrafter"/>
</dbReference>